<gene>
    <name evidence="5" type="ORF">CFP75_31305</name>
</gene>
<name>A0A229RFK3_AMYAL</name>
<dbReference type="SMART" id="SM00116">
    <property type="entry name" value="CBS"/>
    <property type="match status" value="2"/>
</dbReference>
<dbReference type="PROSITE" id="PS50914">
    <property type="entry name" value="BON"/>
    <property type="match status" value="1"/>
</dbReference>
<evidence type="ECO:0000256" key="1">
    <source>
        <dbReference type="ARBA" id="ARBA00023122"/>
    </source>
</evidence>
<dbReference type="Pfam" id="PF00571">
    <property type="entry name" value="CBS"/>
    <property type="match status" value="2"/>
</dbReference>
<evidence type="ECO:0000256" key="2">
    <source>
        <dbReference type="PROSITE-ProRule" id="PRU00703"/>
    </source>
</evidence>
<feature type="domain" description="CBS" evidence="4">
    <location>
        <begin position="74"/>
        <end position="131"/>
    </location>
</feature>
<dbReference type="InterPro" id="IPR000644">
    <property type="entry name" value="CBS_dom"/>
</dbReference>
<organism evidence="5 6">
    <name type="scientific">Amycolatopsis alba DSM 44262</name>
    <dbReference type="NCBI Taxonomy" id="1125972"/>
    <lineage>
        <taxon>Bacteria</taxon>
        <taxon>Bacillati</taxon>
        <taxon>Actinomycetota</taxon>
        <taxon>Actinomycetes</taxon>
        <taxon>Pseudonocardiales</taxon>
        <taxon>Pseudonocardiaceae</taxon>
        <taxon>Amycolatopsis</taxon>
    </lineage>
</organism>
<dbReference type="PANTHER" id="PTHR43080">
    <property type="entry name" value="CBS DOMAIN-CONTAINING PROTEIN CBSX3, MITOCHONDRIAL"/>
    <property type="match status" value="1"/>
</dbReference>
<dbReference type="CDD" id="cd04586">
    <property type="entry name" value="CBS_pair_BON_assoc"/>
    <property type="match status" value="1"/>
</dbReference>
<reference evidence="5 6" key="1">
    <citation type="submission" date="2017-07" db="EMBL/GenBank/DDBJ databases">
        <title>Amycolatopsis alba DSM 44262 Genome sequencing and assembly.</title>
        <authorList>
            <person name="Kaur N."/>
            <person name="Mayilraj S."/>
        </authorList>
    </citation>
    <scope>NUCLEOTIDE SEQUENCE [LARGE SCALE GENOMIC DNA]</scope>
    <source>
        <strain evidence="5 6">DSM 44262</strain>
    </source>
</reference>
<dbReference type="Gene3D" id="3.10.580.10">
    <property type="entry name" value="CBS-domain"/>
    <property type="match status" value="1"/>
</dbReference>
<protein>
    <recommendedName>
        <fullName evidence="7">CBS domain-containing protein</fullName>
    </recommendedName>
</protein>
<evidence type="ECO:0008006" key="7">
    <source>
        <dbReference type="Google" id="ProtNLM"/>
    </source>
</evidence>
<dbReference type="EMBL" id="NMQU01000104">
    <property type="protein sequence ID" value="OXM45436.1"/>
    <property type="molecule type" value="Genomic_DNA"/>
</dbReference>
<proteinExistence type="predicted"/>
<feature type="domain" description="CBS" evidence="4">
    <location>
        <begin position="10"/>
        <end position="66"/>
    </location>
</feature>
<dbReference type="PANTHER" id="PTHR43080:SF29">
    <property type="entry name" value="OS02G0818000 PROTEIN"/>
    <property type="match status" value="1"/>
</dbReference>
<dbReference type="PIRSF" id="PIRSF036990">
    <property type="entry name" value="UCP036990_CBS_BON"/>
    <property type="match status" value="1"/>
</dbReference>
<evidence type="ECO:0000313" key="5">
    <source>
        <dbReference type="EMBL" id="OXM45436.1"/>
    </source>
</evidence>
<dbReference type="SUPFAM" id="SSF54631">
    <property type="entry name" value="CBS-domain pair"/>
    <property type="match status" value="1"/>
</dbReference>
<dbReference type="InterPro" id="IPR051257">
    <property type="entry name" value="Diverse_CBS-Domain"/>
</dbReference>
<dbReference type="InterPro" id="IPR007055">
    <property type="entry name" value="BON_dom"/>
</dbReference>
<dbReference type="PROSITE" id="PS51371">
    <property type="entry name" value="CBS"/>
    <property type="match status" value="2"/>
</dbReference>
<dbReference type="OrthoDB" id="2111978at2"/>
<dbReference type="InterPro" id="IPR017080">
    <property type="entry name" value="UCP036990_CBS_BON"/>
</dbReference>
<evidence type="ECO:0000259" key="4">
    <source>
        <dbReference type="PROSITE" id="PS51371"/>
    </source>
</evidence>
<accession>A0A229RFK3</accession>
<dbReference type="Proteomes" id="UP000215563">
    <property type="component" value="Unassembled WGS sequence"/>
</dbReference>
<sequence length="205" mass="22056">MTGTTVGDVMTLGVHSVRKSTPIADITRILAGRGISAVPVVDHDRDVVGVVSEADLLLKQAEGASVVRAAEDVMTAPAVTVEADKPLQEAARLMVGHRVKRLPVVDRYGKLSGIVSRADLVRALVRTDADIRGEVDQDLLVLIRRPSRGQVRAQVTDGIVTLTGTVERRSQSVLLDALIRRVAGVVDVIDRVEYTWDDEANRPAG</sequence>
<dbReference type="Gene3D" id="3.30.1340.30">
    <property type="match status" value="1"/>
</dbReference>
<dbReference type="RefSeq" id="WP_020635391.1">
    <property type="nucleotide sequence ID" value="NZ_KB913032.1"/>
</dbReference>
<dbReference type="Pfam" id="PF04972">
    <property type="entry name" value="BON"/>
    <property type="match status" value="1"/>
</dbReference>
<evidence type="ECO:0000313" key="6">
    <source>
        <dbReference type="Proteomes" id="UP000215563"/>
    </source>
</evidence>
<feature type="domain" description="BON" evidence="3">
    <location>
        <begin position="127"/>
        <end position="196"/>
    </location>
</feature>
<evidence type="ECO:0000259" key="3">
    <source>
        <dbReference type="PROSITE" id="PS50914"/>
    </source>
</evidence>
<dbReference type="InterPro" id="IPR046342">
    <property type="entry name" value="CBS_dom_sf"/>
</dbReference>
<comment type="caution">
    <text evidence="5">The sequence shown here is derived from an EMBL/GenBank/DDBJ whole genome shotgun (WGS) entry which is preliminary data.</text>
</comment>
<dbReference type="AlphaFoldDB" id="A0A229RFK3"/>
<keyword evidence="6" id="KW-1185">Reference proteome</keyword>
<keyword evidence="1 2" id="KW-0129">CBS domain</keyword>